<dbReference type="CDD" id="cd06661">
    <property type="entry name" value="GGCT_like"/>
    <property type="match status" value="2"/>
</dbReference>
<dbReference type="InterPro" id="IPR009288">
    <property type="entry name" value="AIG2-like_dom"/>
</dbReference>
<dbReference type="PANTHER" id="PTHR12935:SF0">
    <property type="entry name" value="GAMMA-GLUTAMYLCYCLOTRANSFERASE"/>
    <property type="match status" value="1"/>
</dbReference>
<reference evidence="4" key="1">
    <citation type="submission" date="2020-06" db="EMBL/GenBank/DDBJ databases">
        <title>Insight into the genomes of haloalkaliphilic bacilli from Kenyan soda lakes.</title>
        <authorList>
            <person name="Mwirichia R."/>
            <person name="Villamizar G.C."/>
            <person name="Poehlein A."/>
            <person name="Mugweru J."/>
            <person name="Kipnyargis A."/>
            <person name="Kiplimo D."/>
            <person name="Orwa P."/>
            <person name="Daniel R."/>
        </authorList>
    </citation>
    <scope>NUCLEOTIDE SEQUENCE</scope>
    <source>
        <strain evidence="4">B1096_S55</strain>
    </source>
</reference>
<dbReference type="SUPFAM" id="SSF110857">
    <property type="entry name" value="Gamma-glutamyl cyclotransferase-like"/>
    <property type="match status" value="2"/>
</dbReference>
<evidence type="ECO:0000256" key="2">
    <source>
        <dbReference type="PIRSR" id="PIRSR617939-1"/>
    </source>
</evidence>
<dbReference type="AlphaFoldDB" id="A0A9Q4B0Y8"/>
<protein>
    <submittedName>
        <fullName evidence="4">Gamma-glutamylcyclotransferase</fullName>
    </submittedName>
</protein>
<dbReference type="InterPro" id="IPR036568">
    <property type="entry name" value="GGCT-like_sf"/>
</dbReference>
<evidence type="ECO:0000256" key="1">
    <source>
        <dbReference type="ARBA" id="ARBA00023239"/>
    </source>
</evidence>
<organism evidence="4 5">
    <name type="scientific">Salipaludibacillus agaradhaerens</name>
    <name type="common">Bacillus agaradhaerens</name>
    <dbReference type="NCBI Taxonomy" id="76935"/>
    <lineage>
        <taxon>Bacteria</taxon>
        <taxon>Bacillati</taxon>
        <taxon>Bacillota</taxon>
        <taxon>Bacilli</taxon>
        <taxon>Bacillales</taxon>
        <taxon>Bacillaceae</taxon>
    </lineage>
</organism>
<gene>
    <name evidence="4" type="ORF">HXA33_07100</name>
</gene>
<dbReference type="PANTHER" id="PTHR12935">
    <property type="entry name" value="GAMMA-GLUTAMYLCYCLOTRANSFERASE"/>
    <property type="match status" value="1"/>
</dbReference>
<dbReference type="InterPro" id="IPR013024">
    <property type="entry name" value="GGCT-like"/>
</dbReference>
<evidence type="ECO:0000313" key="4">
    <source>
        <dbReference type="EMBL" id="MCR6096314.1"/>
    </source>
</evidence>
<dbReference type="GO" id="GO:0003839">
    <property type="term" value="F:gamma-glutamylcyclotransferase activity"/>
    <property type="evidence" value="ECO:0007669"/>
    <property type="project" value="InterPro"/>
</dbReference>
<keyword evidence="1" id="KW-0456">Lyase</keyword>
<keyword evidence="5" id="KW-1185">Reference proteome</keyword>
<dbReference type="Proteomes" id="UP001057753">
    <property type="component" value="Unassembled WGS sequence"/>
</dbReference>
<sequence>MFEHSSVVFVYGTLREGDSNYHYLKNSVKLFNQARVRGSLYDTGNGYPAYIEKGEKWVYGELYAVSPWTLKQLDRLEGYSEGRPDNLYNRVKLPIETDIGIIEGWIYTLDHQHEISLTNEIHFQDWRVHQWFNNFTEVKYFAYGSCMDTERIEKAGMLTPFSQRVETGKLTGYSMCYTLHREDGSRADIVETEDPSSSVEGIIYTLPKEAIDYLFSREGVFTGSYRATFVKVEINGVLHQDVLTFTVINKQAETCPPRHYGEEILRGAKGRLSDNYYEQLLTKLASLGYDHIDRDD</sequence>
<feature type="domain" description="Gamma-glutamylcyclotransferase AIG2-like" evidence="3">
    <location>
        <begin position="8"/>
        <end position="127"/>
    </location>
</feature>
<accession>A0A9Q4B0Y8</accession>
<dbReference type="RefSeq" id="WP_257820950.1">
    <property type="nucleotide sequence ID" value="NZ_JABXYM010000001.1"/>
</dbReference>
<feature type="active site" description="Proton acceptor" evidence="2">
    <location>
        <position position="218"/>
    </location>
</feature>
<evidence type="ECO:0000313" key="5">
    <source>
        <dbReference type="Proteomes" id="UP001057753"/>
    </source>
</evidence>
<dbReference type="Pfam" id="PF13772">
    <property type="entry name" value="AIG2_2"/>
    <property type="match status" value="1"/>
</dbReference>
<comment type="caution">
    <text evidence="4">The sequence shown here is derived from an EMBL/GenBank/DDBJ whole genome shotgun (WGS) entry which is preliminary data.</text>
</comment>
<evidence type="ECO:0000259" key="3">
    <source>
        <dbReference type="Pfam" id="PF06094"/>
    </source>
</evidence>
<dbReference type="Gene3D" id="3.10.490.10">
    <property type="entry name" value="Gamma-glutamyl cyclotransferase-like"/>
    <property type="match status" value="2"/>
</dbReference>
<dbReference type="EMBL" id="JABXYM010000001">
    <property type="protein sequence ID" value="MCR6096314.1"/>
    <property type="molecule type" value="Genomic_DNA"/>
</dbReference>
<dbReference type="Pfam" id="PF06094">
    <property type="entry name" value="GGACT"/>
    <property type="match status" value="1"/>
</dbReference>
<name>A0A9Q4B0Y8_SALAG</name>
<dbReference type="InterPro" id="IPR017939">
    <property type="entry name" value="G-Glutamylcylcotransferase"/>
</dbReference>
<proteinExistence type="predicted"/>